<proteinExistence type="predicted"/>
<dbReference type="Gene3D" id="1.20.1250.20">
    <property type="entry name" value="MFS general substrate transporter like domains"/>
    <property type="match status" value="1"/>
</dbReference>
<feature type="transmembrane region" description="Helical" evidence="2">
    <location>
        <begin position="154"/>
        <end position="172"/>
    </location>
</feature>
<feature type="transmembrane region" description="Helical" evidence="2">
    <location>
        <begin position="127"/>
        <end position="148"/>
    </location>
</feature>
<keyword evidence="2" id="KW-0812">Transmembrane</keyword>
<dbReference type="SUPFAM" id="SSF103473">
    <property type="entry name" value="MFS general substrate transporter"/>
    <property type="match status" value="1"/>
</dbReference>
<dbReference type="AlphaFoldDB" id="A0A813DGI8"/>
<dbReference type="InterPro" id="IPR036259">
    <property type="entry name" value="MFS_trans_sf"/>
</dbReference>
<accession>A0A813DGI8</accession>
<keyword evidence="2" id="KW-1133">Transmembrane helix</keyword>
<protein>
    <submittedName>
        <fullName evidence="3">Uncharacterized protein</fullName>
    </submittedName>
</protein>
<gene>
    <name evidence="3" type="ORF">PGLA1383_LOCUS4503</name>
</gene>
<feature type="compositionally biased region" description="Low complexity" evidence="1">
    <location>
        <begin position="26"/>
        <end position="45"/>
    </location>
</feature>
<feature type="transmembrane region" description="Helical" evidence="2">
    <location>
        <begin position="57"/>
        <end position="90"/>
    </location>
</feature>
<name>A0A813DGI8_POLGL</name>
<evidence type="ECO:0000256" key="1">
    <source>
        <dbReference type="SAM" id="MobiDB-lite"/>
    </source>
</evidence>
<feature type="transmembrane region" description="Helical" evidence="2">
    <location>
        <begin position="483"/>
        <end position="506"/>
    </location>
</feature>
<evidence type="ECO:0000313" key="3">
    <source>
        <dbReference type="EMBL" id="CAE8585597.1"/>
    </source>
</evidence>
<feature type="transmembrane region" description="Helical" evidence="2">
    <location>
        <begin position="102"/>
        <end position="120"/>
    </location>
</feature>
<dbReference type="EMBL" id="CAJNNV010001681">
    <property type="protein sequence ID" value="CAE8585597.1"/>
    <property type="molecule type" value="Genomic_DNA"/>
</dbReference>
<feature type="transmembrane region" description="Helical" evidence="2">
    <location>
        <begin position="218"/>
        <end position="240"/>
    </location>
</feature>
<dbReference type="Proteomes" id="UP000654075">
    <property type="component" value="Unassembled WGS sequence"/>
</dbReference>
<comment type="caution">
    <text evidence="3">The sequence shown here is derived from an EMBL/GenBank/DDBJ whole genome shotgun (WGS) entry which is preliminary data.</text>
</comment>
<feature type="transmembrane region" description="Helical" evidence="2">
    <location>
        <begin position="453"/>
        <end position="477"/>
    </location>
</feature>
<keyword evidence="4" id="KW-1185">Reference proteome</keyword>
<feature type="transmembrane region" description="Helical" evidence="2">
    <location>
        <begin position="192"/>
        <end position="212"/>
    </location>
</feature>
<feature type="transmembrane region" description="Helical" evidence="2">
    <location>
        <begin position="415"/>
        <end position="432"/>
    </location>
</feature>
<evidence type="ECO:0000313" key="4">
    <source>
        <dbReference type="Proteomes" id="UP000654075"/>
    </source>
</evidence>
<feature type="transmembrane region" description="Helical" evidence="2">
    <location>
        <begin position="305"/>
        <end position="330"/>
    </location>
</feature>
<feature type="compositionally biased region" description="Basic and acidic residues" evidence="1">
    <location>
        <begin position="284"/>
        <end position="297"/>
    </location>
</feature>
<sequence length="540" mass="57360">MAAASTVATGATVVAAADSQSITTVSNNISNSNNNSTNNDNNSNNKKLESEMRAPDSVVVTVPLCGSAASFALTCVLPFCNIASFLWVYTALPLYFLASDRPLWQLSLLLTVVYIPRLLVQIATRKYGEWLCVPMSFIAAACNLLFAIYPDSLAAIWVAVSANCAALNPTAYRALLHDRFAPAGTWQVKRALRVFMFADTLGYACAPFFGGVLYDNGGLRACAIYALAGTAVCALLPLTLASYWSSWRRRGCWTPSCGSNESANKVVESTLSDEPSKATSSKDTQTRPEGEGKDEESVRVAGAPVAVVMIAAFTNITVYAVEWCLYAIYFRLEFGWSGAWCGFAQMVGDLLGAGVLTISTMACVHHSASRCRCGSTPFCETLWRILGAVTRAPLVVPCLALCHGILMLMLAQPDFVVSVLGQILMGTVYVFFEQACQEMILVYSGGSGSLYRHYLAVHYLIFTAGCALGSPIAYGLYGAGGFATAFYVCSGSSIFVGLPTAAYYGCRLASTSGGLLGGFAASEKELSAKGTEGAVRSATV</sequence>
<organism evidence="3 4">
    <name type="scientific">Polarella glacialis</name>
    <name type="common">Dinoflagellate</name>
    <dbReference type="NCBI Taxonomy" id="89957"/>
    <lineage>
        <taxon>Eukaryota</taxon>
        <taxon>Sar</taxon>
        <taxon>Alveolata</taxon>
        <taxon>Dinophyceae</taxon>
        <taxon>Suessiales</taxon>
        <taxon>Suessiaceae</taxon>
        <taxon>Polarella</taxon>
    </lineage>
</organism>
<feature type="transmembrane region" description="Helical" evidence="2">
    <location>
        <begin position="385"/>
        <end position="409"/>
    </location>
</feature>
<feature type="region of interest" description="Disordered" evidence="1">
    <location>
        <begin position="268"/>
        <end position="297"/>
    </location>
</feature>
<reference evidence="3" key="1">
    <citation type="submission" date="2021-02" db="EMBL/GenBank/DDBJ databases">
        <authorList>
            <person name="Dougan E. K."/>
            <person name="Rhodes N."/>
            <person name="Thang M."/>
            <person name="Chan C."/>
        </authorList>
    </citation>
    <scope>NUCLEOTIDE SEQUENCE</scope>
</reference>
<keyword evidence="2" id="KW-0472">Membrane</keyword>
<evidence type="ECO:0000256" key="2">
    <source>
        <dbReference type="SAM" id="Phobius"/>
    </source>
</evidence>
<dbReference type="OrthoDB" id="429360at2759"/>
<feature type="transmembrane region" description="Helical" evidence="2">
    <location>
        <begin position="342"/>
        <end position="364"/>
    </location>
</feature>
<feature type="region of interest" description="Disordered" evidence="1">
    <location>
        <begin position="26"/>
        <end position="47"/>
    </location>
</feature>
<feature type="compositionally biased region" description="Polar residues" evidence="1">
    <location>
        <begin position="268"/>
        <end position="283"/>
    </location>
</feature>